<evidence type="ECO:0000256" key="4">
    <source>
        <dbReference type="ARBA" id="ARBA00022801"/>
    </source>
</evidence>
<dbReference type="InterPro" id="IPR001907">
    <property type="entry name" value="ClpP"/>
</dbReference>
<dbReference type="Pfam" id="PF00574">
    <property type="entry name" value="CLP_protease"/>
    <property type="match status" value="1"/>
</dbReference>
<dbReference type="PANTHER" id="PTHR10381">
    <property type="entry name" value="ATP-DEPENDENT CLP PROTEASE PROTEOLYTIC SUBUNIT"/>
    <property type="match status" value="1"/>
</dbReference>
<dbReference type="RefSeq" id="WP_053326924.1">
    <property type="nucleotide sequence ID" value="NZ_CP009928.1"/>
</dbReference>
<dbReference type="PATRIC" id="fig|1324352.5.peg.446"/>
<evidence type="ECO:0000313" key="7">
    <source>
        <dbReference type="EMBL" id="AKK71587.1"/>
    </source>
</evidence>
<dbReference type="Proteomes" id="UP000035213">
    <property type="component" value="Chromosome"/>
</dbReference>
<dbReference type="EMBL" id="CP009928">
    <property type="protein sequence ID" value="AKK71587.1"/>
    <property type="molecule type" value="Genomic_DNA"/>
</dbReference>
<accession>A0A0G3M3J9</accession>
<organism evidence="7 8">
    <name type="scientific">Chryseobacterium gallinarum</name>
    <dbReference type="NCBI Taxonomy" id="1324352"/>
    <lineage>
        <taxon>Bacteria</taxon>
        <taxon>Pseudomonadati</taxon>
        <taxon>Bacteroidota</taxon>
        <taxon>Flavobacteriia</taxon>
        <taxon>Flavobacteriales</taxon>
        <taxon>Weeksellaceae</taxon>
        <taxon>Chryseobacterium group</taxon>
        <taxon>Chryseobacterium</taxon>
    </lineage>
</organism>
<dbReference type="STRING" id="1324352.OK18_02075"/>
<evidence type="ECO:0000256" key="1">
    <source>
        <dbReference type="ARBA" id="ARBA00007039"/>
    </source>
</evidence>
<dbReference type="InterPro" id="IPR029045">
    <property type="entry name" value="ClpP/crotonase-like_dom_sf"/>
</dbReference>
<protein>
    <recommendedName>
        <fullName evidence="6">ATP-dependent Clp protease proteolytic subunit</fullName>
    </recommendedName>
</protein>
<dbReference type="AlphaFoldDB" id="A0A0G3M3J9"/>
<keyword evidence="2" id="KW-0963">Cytoplasm</keyword>
<dbReference type="CDD" id="cd07016">
    <property type="entry name" value="S14_ClpP_1"/>
    <property type="match status" value="1"/>
</dbReference>
<evidence type="ECO:0000256" key="6">
    <source>
        <dbReference type="RuleBase" id="RU003567"/>
    </source>
</evidence>
<keyword evidence="5" id="KW-0720">Serine protease</keyword>
<dbReference type="KEGG" id="cgn:OK18_02075"/>
<evidence type="ECO:0000256" key="3">
    <source>
        <dbReference type="ARBA" id="ARBA00022670"/>
    </source>
</evidence>
<keyword evidence="4" id="KW-0378">Hydrolase</keyword>
<name>A0A0G3M3J9_CHRGL</name>
<sequence length="386" mass="43561">MSKKPFHYELKNQVSGGAEIRMYGYIGKYDEFDYKRFQQVFRDALQTHSDLTIRMHCGGGSVYEGLAIYDLILNSEGHTKVIVEGMAASMGGVIALAGDEIEMNDNAFFMMHAVTAGCFGNKNDFKNGIQQIENCEERLGKIFGERTKADEQTIKNWFDSGQDHWLSSDKCLELGICDRVIKPTKKRKTGQEAENITNKTPEEAFECFNLYPDPPEDNNINQHTEMKKEAIFAALAAAGLAGKLTASSSDKEFEQHLEELLGKAKRTDTLENELKEFKETQAEVLISGALKSGKITNAEKDEWIKDATQNYALVAKSLERMSGKPDPNAGLERLKPIVDGGKHELLNGREKWTFSDWQEKDPKGLERLNEEAKEEFEKLFNAEFED</sequence>
<reference evidence="7 8" key="1">
    <citation type="submission" date="2014-11" db="EMBL/GenBank/DDBJ databases">
        <authorList>
            <person name="Park G.-S."/>
            <person name="Hong S.-J."/>
            <person name="Jung B.K."/>
            <person name="Khan A.R."/>
            <person name="Kwak Y."/>
            <person name="Shin J.-H."/>
        </authorList>
    </citation>
    <scope>NUCLEOTIDE SEQUENCE [LARGE SCALE GENOMIC DNA]</scope>
    <source>
        <strain evidence="7 8">DSM 27622</strain>
    </source>
</reference>
<dbReference type="GO" id="GO:0009368">
    <property type="term" value="C:endopeptidase Clp complex"/>
    <property type="evidence" value="ECO:0007669"/>
    <property type="project" value="TreeGrafter"/>
</dbReference>
<evidence type="ECO:0000256" key="5">
    <source>
        <dbReference type="ARBA" id="ARBA00022825"/>
    </source>
</evidence>
<proteinExistence type="inferred from homology"/>
<dbReference type="PANTHER" id="PTHR10381:SF70">
    <property type="entry name" value="ATP-DEPENDENT CLP PROTEASE PROTEOLYTIC SUBUNIT"/>
    <property type="match status" value="1"/>
</dbReference>
<dbReference type="NCBIfam" id="NF045542">
    <property type="entry name" value="Clp_rel_HeadMat"/>
    <property type="match status" value="1"/>
</dbReference>
<keyword evidence="3" id="KW-0645">Protease</keyword>
<dbReference type="InterPro" id="IPR023562">
    <property type="entry name" value="ClpP/TepA"/>
</dbReference>
<dbReference type="GO" id="GO:0051117">
    <property type="term" value="F:ATPase binding"/>
    <property type="evidence" value="ECO:0007669"/>
    <property type="project" value="TreeGrafter"/>
</dbReference>
<evidence type="ECO:0000313" key="8">
    <source>
        <dbReference type="Proteomes" id="UP000035213"/>
    </source>
</evidence>
<comment type="similarity">
    <text evidence="1 6">Belongs to the peptidase S14 family.</text>
</comment>
<dbReference type="GO" id="GO:0006515">
    <property type="term" value="P:protein quality control for misfolded or incompletely synthesized proteins"/>
    <property type="evidence" value="ECO:0007669"/>
    <property type="project" value="TreeGrafter"/>
</dbReference>
<dbReference type="GO" id="GO:0004176">
    <property type="term" value="F:ATP-dependent peptidase activity"/>
    <property type="evidence" value="ECO:0007669"/>
    <property type="project" value="InterPro"/>
</dbReference>
<dbReference type="SUPFAM" id="SSF52096">
    <property type="entry name" value="ClpP/crotonase"/>
    <property type="match status" value="1"/>
</dbReference>
<evidence type="ECO:0000256" key="2">
    <source>
        <dbReference type="ARBA" id="ARBA00022490"/>
    </source>
</evidence>
<gene>
    <name evidence="7" type="ORF">OK18_02075</name>
</gene>
<dbReference type="OrthoDB" id="1408931at2"/>
<dbReference type="GO" id="GO:0004252">
    <property type="term" value="F:serine-type endopeptidase activity"/>
    <property type="evidence" value="ECO:0007669"/>
    <property type="project" value="InterPro"/>
</dbReference>
<dbReference type="PRINTS" id="PR00127">
    <property type="entry name" value="CLPPROTEASEP"/>
</dbReference>
<dbReference type="Gene3D" id="3.90.226.10">
    <property type="entry name" value="2-enoyl-CoA Hydratase, Chain A, domain 1"/>
    <property type="match status" value="1"/>
</dbReference>